<dbReference type="AlphaFoldDB" id="A0A4E0RKT0"/>
<organism evidence="2 3">
    <name type="scientific">Fasciola hepatica</name>
    <name type="common">Liver fluke</name>
    <dbReference type="NCBI Taxonomy" id="6192"/>
    <lineage>
        <taxon>Eukaryota</taxon>
        <taxon>Metazoa</taxon>
        <taxon>Spiralia</taxon>
        <taxon>Lophotrochozoa</taxon>
        <taxon>Platyhelminthes</taxon>
        <taxon>Trematoda</taxon>
        <taxon>Digenea</taxon>
        <taxon>Plagiorchiida</taxon>
        <taxon>Echinostomata</taxon>
        <taxon>Echinostomatoidea</taxon>
        <taxon>Fasciolidae</taxon>
        <taxon>Fasciola</taxon>
    </lineage>
</organism>
<evidence type="ECO:0000313" key="3">
    <source>
        <dbReference type="Proteomes" id="UP000230066"/>
    </source>
</evidence>
<proteinExistence type="predicted"/>
<reference evidence="2" key="1">
    <citation type="submission" date="2019-03" db="EMBL/GenBank/DDBJ databases">
        <title>Improved annotation for the trematode Fasciola hepatica.</title>
        <authorList>
            <person name="Choi Y.-J."/>
            <person name="Martin J."/>
            <person name="Mitreva M."/>
        </authorList>
    </citation>
    <scope>NUCLEOTIDE SEQUENCE [LARGE SCALE GENOMIC DNA]</scope>
</reference>
<protein>
    <recommendedName>
        <fullName evidence="4">Apple domain-containing protein</fullName>
    </recommendedName>
</protein>
<dbReference type="EMBL" id="JXXN02000019">
    <property type="protein sequence ID" value="THD29036.1"/>
    <property type="molecule type" value="Genomic_DNA"/>
</dbReference>
<accession>A0A4E0RKT0</accession>
<keyword evidence="3" id="KW-1185">Reference proteome</keyword>
<evidence type="ECO:0000313" key="2">
    <source>
        <dbReference type="EMBL" id="THD29036.1"/>
    </source>
</evidence>
<gene>
    <name evidence="2" type="ORF">D915_000107</name>
</gene>
<keyword evidence="1" id="KW-0732">Signal</keyword>
<feature type="signal peptide" evidence="1">
    <location>
        <begin position="1"/>
        <end position="19"/>
    </location>
</feature>
<evidence type="ECO:0008006" key="4">
    <source>
        <dbReference type="Google" id="ProtNLM"/>
    </source>
</evidence>
<comment type="caution">
    <text evidence="2">The sequence shown here is derived from an EMBL/GenBank/DDBJ whole genome shotgun (WGS) entry which is preliminary data.</text>
</comment>
<name>A0A4E0RKT0_FASHE</name>
<sequence length="123" mass="13359">MLVLLSLLVLNVCYSNIDAEACYDAPTQNKLYQICGGKVKFVTETTFWYKSAVRLLTLDSDNCSAACLTADDCIGVTSDIVTTTCAMHAVREVVVGKIYQDYVVKTMACCECCSLTRVATGSD</sequence>
<evidence type="ECO:0000256" key="1">
    <source>
        <dbReference type="SAM" id="SignalP"/>
    </source>
</evidence>
<feature type="chain" id="PRO_5020027150" description="Apple domain-containing protein" evidence="1">
    <location>
        <begin position="20"/>
        <end position="123"/>
    </location>
</feature>
<dbReference type="Proteomes" id="UP000230066">
    <property type="component" value="Unassembled WGS sequence"/>
</dbReference>